<dbReference type="FunFam" id="3.40.640.10:FF:000084">
    <property type="entry name" value="IscS-like cysteine desulfurase"/>
    <property type="match status" value="1"/>
</dbReference>
<evidence type="ECO:0000256" key="6">
    <source>
        <dbReference type="ARBA" id="ARBA00022898"/>
    </source>
</evidence>
<organism evidence="12 13">
    <name type="scientific">Syntrophomonas zehnderi OL-4</name>
    <dbReference type="NCBI Taxonomy" id="690567"/>
    <lineage>
        <taxon>Bacteria</taxon>
        <taxon>Bacillati</taxon>
        <taxon>Bacillota</taxon>
        <taxon>Clostridia</taxon>
        <taxon>Eubacteriales</taxon>
        <taxon>Syntrophomonadaceae</taxon>
        <taxon>Syntrophomonas</taxon>
    </lineage>
</organism>
<name>A0A0E3W3L7_9FIRM</name>
<keyword evidence="13" id="KW-1185">Reference proteome</keyword>
<dbReference type="Pfam" id="PF00266">
    <property type="entry name" value="Aminotran_5"/>
    <property type="match status" value="1"/>
</dbReference>
<evidence type="ECO:0000256" key="9">
    <source>
        <dbReference type="ARBA" id="ARBA00050776"/>
    </source>
</evidence>
<dbReference type="EC" id="2.8.1.7" evidence="3"/>
<evidence type="ECO:0000256" key="5">
    <source>
        <dbReference type="ARBA" id="ARBA00022723"/>
    </source>
</evidence>
<dbReference type="Gene3D" id="1.10.260.50">
    <property type="match status" value="1"/>
</dbReference>
<dbReference type="OrthoDB" id="9808002at2"/>
<evidence type="ECO:0000256" key="10">
    <source>
        <dbReference type="RuleBase" id="RU004504"/>
    </source>
</evidence>
<proteinExistence type="inferred from homology"/>
<dbReference type="STRING" id="690567.2196"/>
<keyword evidence="5" id="KW-0479">Metal-binding</keyword>
<dbReference type="GO" id="GO:0046872">
    <property type="term" value="F:metal ion binding"/>
    <property type="evidence" value="ECO:0007669"/>
    <property type="project" value="UniProtKB-KW"/>
</dbReference>
<evidence type="ECO:0000256" key="7">
    <source>
        <dbReference type="ARBA" id="ARBA00023004"/>
    </source>
</evidence>
<keyword evidence="7" id="KW-0408">Iron</keyword>
<evidence type="ECO:0000256" key="4">
    <source>
        <dbReference type="ARBA" id="ARBA00022679"/>
    </source>
</evidence>
<dbReference type="PANTHER" id="PTHR11601">
    <property type="entry name" value="CYSTEINE DESULFURYLASE FAMILY MEMBER"/>
    <property type="match status" value="1"/>
</dbReference>
<gene>
    <name evidence="12" type="ORF">2196</name>
</gene>
<dbReference type="InterPro" id="IPR020578">
    <property type="entry name" value="Aminotrans_V_PyrdxlP_BS"/>
</dbReference>
<dbReference type="PIRSF" id="PIRSF005572">
    <property type="entry name" value="NifS"/>
    <property type="match status" value="1"/>
</dbReference>
<dbReference type="GO" id="GO:0051536">
    <property type="term" value="F:iron-sulfur cluster binding"/>
    <property type="evidence" value="ECO:0007669"/>
    <property type="project" value="UniProtKB-KW"/>
</dbReference>
<evidence type="ECO:0000313" key="12">
    <source>
        <dbReference type="EMBL" id="CFX91686.1"/>
    </source>
</evidence>
<comment type="catalytic activity">
    <reaction evidence="9">
        <text>(sulfur carrier)-H + L-cysteine = (sulfur carrier)-SH + L-alanine</text>
        <dbReference type="Rhea" id="RHEA:43892"/>
        <dbReference type="Rhea" id="RHEA-COMP:14737"/>
        <dbReference type="Rhea" id="RHEA-COMP:14739"/>
        <dbReference type="ChEBI" id="CHEBI:29917"/>
        <dbReference type="ChEBI" id="CHEBI:35235"/>
        <dbReference type="ChEBI" id="CHEBI:57972"/>
        <dbReference type="ChEBI" id="CHEBI:64428"/>
        <dbReference type="EC" id="2.8.1.7"/>
    </reaction>
</comment>
<comment type="cofactor">
    <cofactor evidence="1 10">
        <name>pyridoxal 5'-phosphate</name>
        <dbReference type="ChEBI" id="CHEBI:597326"/>
    </cofactor>
</comment>
<dbReference type="PANTHER" id="PTHR11601:SF34">
    <property type="entry name" value="CYSTEINE DESULFURASE"/>
    <property type="match status" value="1"/>
</dbReference>
<evidence type="ECO:0000259" key="11">
    <source>
        <dbReference type="Pfam" id="PF00266"/>
    </source>
</evidence>
<dbReference type="AlphaFoldDB" id="A0A0E3W3L7"/>
<reference evidence="12 13" key="1">
    <citation type="submission" date="2015-03" db="EMBL/GenBank/DDBJ databases">
        <authorList>
            <person name="Murphy D."/>
        </authorList>
    </citation>
    <scope>NUCLEOTIDE SEQUENCE [LARGE SCALE GENOMIC DNA]</scope>
    <source>
        <strain evidence="12 13">OL-4</strain>
    </source>
</reference>
<dbReference type="Proteomes" id="UP000045545">
    <property type="component" value="Unassembled WGS sequence"/>
</dbReference>
<dbReference type="NCBIfam" id="NF002806">
    <property type="entry name" value="PRK02948.1"/>
    <property type="match status" value="1"/>
</dbReference>
<evidence type="ECO:0000256" key="1">
    <source>
        <dbReference type="ARBA" id="ARBA00001933"/>
    </source>
</evidence>
<dbReference type="GO" id="GO:0031071">
    <property type="term" value="F:cysteine desulfurase activity"/>
    <property type="evidence" value="ECO:0007669"/>
    <property type="project" value="UniProtKB-EC"/>
</dbReference>
<evidence type="ECO:0000256" key="2">
    <source>
        <dbReference type="ARBA" id="ARBA00006490"/>
    </source>
</evidence>
<dbReference type="InterPro" id="IPR000192">
    <property type="entry name" value="Aminotrans_V_dom"/>
</dbReference>
<sequence length="382" mass="42192">MRKVIYLDHAATTPLNCDVLEKMKPYLCENFGNASSIYQLGIESRAAVDESRYKVAYALKCQAHEIFFTSCGTESNNWAIKGIAFANRLKGNHIITSAIEHPAVKNSCEYLEHNGFDITYLPVDEFGVVSLDILKKSIRKNTILISIMYANNEVGTMQPIKEIGQIARESNIYFHTDAVQAIGNIDIDVNDCKVDMLSLSAHKFNGPKGVGALYIRTGTNIDPYLHGGSQELNRRSGTENVPGIVGLGKAIELSTIDIESKNKKVLTIRNLFIGAVIRNIPNVFLNGHPTLRLPGNANFFFQGIDAKYLATILNDEGIYVSNGSACSCNSKSPSHVLLAMNKTEETALGSVRFTFGEENTEDEVNYVVDVLSKVIEYKRKNP</sequence>
<evidence type="ECO:0000313" key="13">
    <source>
        <dbReference type="Proteomes" id="UP000045545"/>
    </source>
</evidence>
<dbReference type="PROSITE" id="PS00595">
    <property type="entry name" value="AA_TRANSFER_CLASS_5"/>
    <property type="match status" value="1"/>
</dbReference>
<dbReference type="InterPro" id="IPR015422">
    <property type="entry name" value="PyrdxlP-dep_Trfase_small"/>
</dbReference>
<dbReference type="InterPro" id="IPR015421">
    <property type="entry name" value="PyrdxlP-dep_Trfase_major"/>
</dbReference>
<evidence type="ECO:0000256" key="3">
    <source>
        <dbReference type="ARBA" id="ARBA00012239"/>
    </source>
</evidence>
<comment type="similarity">
    <text evidence="2">Belongs to the class-V pyridoxal-phosphate-dependent aminotransferase family. NifS/IscS subfamily.</text>
</comment>
<dbReference type="SUPFAM" id="SSF53383">
    <property type="entry name" value="PLP-dependent transferases"/>
    <property type="match status" value="1"/>
</dbReference>
<feature type="domain" description="Aminotransferase class V" evidence="11">
    <location>
        <begin position="5"/>
        <end position="366"/>
    </location>
</feature>
<keyword evidence="4" id="KW-0808">Transferase</keyword>
<dbReference type="Gene3D" id="3.40.640.10">
    <property type="entry name" value="Type I PLP-dependent aspartate aminotransferase-like (Major domain)"/>
    <property type="match status" value="1"/>
</dbReference>
<dbReference type="EMBL" id="CGIH01000038">
    <property type="protein sequence ID" value="CFX91686.1"/>
    <property type="molecule type" value="Genomic_DNA"/>
</dbReference>
<evidence type="ECO:0000256" key="8">
    <source>
        <dbReference type="ARBA" id="ARBA00023014"/>
    </source>
</evidence>
<keyword evidence="8" id="KW-0411">Iron-sulfur</keyword>
<dbReference type="RefSeq" id="WP_046498811.1">
    <property type="nucleotide sequence ID" value="NZ_CGIH01000038.1"/>
</dbReference>
<dbReference type="InterPro" id="IPR015424">
    <property type="entry name" value="PyrdxlP-dep_Trfase"/>
</dbReference>
<protein>
    <recommendedName>
        <fullName evidence="3">cysteine desulfurase</fullName>
        <ecNumber evidence="3">2.8.1.7</ecNumber>
    </recommendedName>
</protein>
<dbReference type="InterPro" id="IPR016454">
    <property type="entry name" value="Cysteine_dSase"/>
</dbReference>
<accession>A0A0E3W3L7</accession>
<dbReference type="Gene3D" id="3.90.1150.10">
    <property type="entry name" value="Aspartate Aminotransferase, domain 1"/>
    <property type="match status" value="1"/>
</dbReference>
<keyword evidence="6" id="KW-0663">Pyridoxal phosphate</keyword>